<dbReference type="InterPro" id="IPR050057">
    <property type="entry name" value="Prokaryotic/Mito_RF"/>
</dbReference>
<dbReference type="InterPro" id="IPR005139">
    <property type="entry name" value="PCRF"/>
</dbReference>
<dbReference type="InterPro" id="IPR000352">
    <property type="entry name" value="Pep_chain_release_fac_I"/>
</dbReference>
<sequence>MAQTDLLFKLQAIKNRFDEVADLIIQPDVLADQKRYAALNKEYKDLEKIVEAYLLYKSKVDLIEEANAVIESESDKEMVEMAKEEKYAAMELLPTMEDGIKLLLIPKDPEDDKPAIVELRAGTGGDEAAIFVEDVFRMYSMYFKIKGWQMEILNASEGGTKGFKELILEVKGDFVFGTLKFESGVHRVQRVPETESQGRVHTSAITVAVLPEAEEVDITINPADLEFQTARSSGAGGQNVNKVETKVQLTHKPSGIVIVCQEARSQLANKERA</sequence>
<feature type="non-terminal residue" evidence="5">
    <location>
        <position position="273"/>
    </location>
</feature>
<dbReference type="Gene3D" id="3.30.70.1660">
    <property type="match status" value="1"/>
</dbReference>
<organism evidence="5">
    <name type="scientific">Notodromas monacha</name>
    <dbReference type="NCBI Taxonomy" id="399045"/>
    <lineage>
        <taxon>Eukaryota</taxon>
        <taxon>Metazoa</taxon>
        <taxon>Ecdysozoa</taxon>
        <taxon>Arthropoda</taxon>
        <taxon>Crustacea</taxon>
        <taxon>Oligostraca</taxon>
        <taxon>Ostracoda</taxon>
        <taxon>Podocopa</taxon>
        <taxon>Podocopida</taxon>
        <taxon>Cypridocopina</taxon>
        <taxon>Cypridoidea</taxon>
        <taxon>Cyprididae</taxon>
        <taxon>Notodromas</taxon>
    </lineage>
</organism>
<evidence type="ECO:0000256" key="2">
    <source>
        <dbReference type="ARBA" id="ARBA00022481"/>
    </source>
</evidence>
<evidence type="ECO:0000313" key="5">
    <source>
        <dbReference type="EMBL" id="CAD7285897.1"/>
    </source>
</evidence>
<dbReference type="SUPFAM" id="SSF75620">
    <property type="entry name" value="Release factor"/>
    <property type="match status" value="1"/>
</dbReference>
<dbReference type="EMBL" id="CAJPEX010027932">
    <property type="protein sequence ID" value="CAG0926049.1"/>
    <property type="molecule type" value="Genomic_DNA"/>
</dbReference>
<dbReference type="GO" id="GO:0003747">
    <property type="term" value="F:translation release factor activity"/>
    <property type="evidence" value="ECO:0007669"/>
    <property type="project" value="InterPro"/>
</dbReference>
<keyword evidence="3" id="KW-0648">Protein biosynthesis</keyword>
<dbReference type="FunFam" id="3.30.70.1660:FF:000002">
    <property type="entry name" value="Peptide chain release factor 1"/>
    <property type="match status" value="1"/>
</dbReference>
<keyword evidence="2" id="KW-0488">Methylation</keyword>
<proteinExistence type="inferred from homology"/>
<keyword evidence="6" id="KW-1185">Reference proteome</keyword>
<evidence type="ECO:0000259" key="4">
    <source>
        <dbReference type="PROSITE" id="PS00745"/>
    </source>
</evidence>
<protein>
    <recommendedName>
        <fullName evidence="4">Prokaryotic-type class I peptide chain release factors domain-containing protein</fullName>
    </recommendedName>
</protein>
<evidence type="ECO:0000313" key="6">
    <source>
        <dbReference type="Proteomes" id="UP000678499"/>
    </source>
</evidence>
<dbReference type="Gene3D" id="3.30.160.20">
    <property type="match status" value="1"/>
</dbReference>
<dbReference type="OrthoDB" id="6337226at2759"/>
<dbReference type="SMART" id="SM00937">
    <property type="entry name" value="PCRF"/>
    <property type="match status" value="1"/>
</dbReference>
<dbReference type="AlphaFoldDB" id="A0A7R9C343"/>
<evidence type="ECO:0000256" key="3">
    <source>
        <dbReference type="ARBA" id="ARBA00022917"/>
    </source>
</evidence>
<feature type="domain" description="Prokaryotic-type class I peptide chain release factors" evidence="4">
    <location>
        <begin position="231"/>
        <end position="247"/>
    </location>
</feature>
<comment type="similarity">
    <text evidence="1">Belongs to the prokaryotic/mitochondrial release factor family.</text>
</comment>
<reference evidence="5" key="1">
    <citation type="submission" date="2020-11" db="EMBL/GenBank/DDBJ databases">
        <authorList>
            <person name="Tran Van P."/>
        </authorList>
    </citation>
    <scope>NUCLEOTIDE SEQUENCE</scope>
</reference>
<accession>A0A7R9C343</accession>
<dbReference type="GO" id="GO:0005737">
    <property type="term" value="C:cytoplasm"/>
    <property type="evidence" value="ECO:0007669"/>
    <property type="project" value="UniProtKB-ARBA"/>
</dbReference>
<dbReference type="PANTHER" id="PTHR43804">
    <property type="entry name" value="LD18447P"/>
    <property type="match status" value="1"/>
</dbReference>
<dbReference type="InterPro" id="IPR045853">
    <property type="entry name" value="Pep_chain_release_fac_I_sf"/>
</dbReference>
<gene>
    <name evidence="5" type="ORF">NMOB1V02_LOCUS13499</name>
</gene>
<dbReference type="Gene3D" id="6.10.140.1950">
    <property type="match status" value="1"/>
</dbReference>
<dbReference type="EMBL" id="OA909969">
    <property type="protein sequence ID" value="CAD7285897.1"/>
    <property type="molecule type" value="Genomic_DNA"/>
</dbReference>
<dbReference type="PANTHER" id="PTHR43804:SF7">
    <property type="entry name" value="LD18447P"/>
    <property type="match status" value="1"/>
</dbReference>
<evidence type="ECO:0000256" key="1">
    <source>
        <dbReference type="ARBA" id="ARBA00010835"/>
    </source>
</evidence>
<dbReference type="PROSITE" id="PS00745">
    <property type="entry name" value="RF_PROK_I"/>
    <property type="match status" value="1"/>
</dbReference>
<name>A0A7R9C343_9CRUS</name>
<dbReference type="Pfam" id="PF00472">
    <property type="entry name" value="RF-1"/>
    <property type="match status" value="1"/>
</dbReference>
<dbReference type="Pfam" id="PF03462">
    <property type="entry name" value="PCRF"/>
    <property type="match status" value="1"/>
</dbReference>
<dbReference type="Proteomes" id="UP000678499">
    <property type="component" value="Unassembled WGS sequence"/>
</dbReference>